<gene>
    <name evidence="2" type="ORF">PVAP13_9KG577200</name>
</gene>
<organism evidence="2 3">
    <name type="scientific">Panicum virgatum</name>
    <name type="common">Blackwell switchgrass</name>
    <dbReference type="NCBI Taxonomy" id="38727"/>
    <lineage>
        <taxon>Eukaryota</taxon>
        <taxon>Viridiplantae</taxon>
        <taxon>Streptophyta</taxon>
        <taxon>Embryophyta</taxon>
        <taxon>Tracheophyta</taxon>
        <taxon>Spermatophyta</taxon>
        <taxon>Magnoliopsida</taxon>
        <taxon>Liliopsida</taxon>
        <taxon>Poales</taxon>
        <taxon>Poaceae</taxon>
        <taxon>PACMAD clade</taxon>
        <taxon>Panicoideae</taxon>
        <taxon>Panicodae</taxon>
        <taxon>Paniceae</taxon>
        <taxon>Panicinae</taxon>
        <taxon>Panicum</taxon>
        <taxon>Panicum sect. Hiantes</taxon>
    </lineage>
</organism>
<dbReference type="EMBL" id="CM029053">
    <property type="protein sequence ID" value="KAG2554858.1"/>
    <property type="molecule type" value="Genomic_DNA"/>
</dbReference>
<keyword evidence="1" id="KW-0732">Signal</keyword>
<dbReference type="Proteomes" id="UP000823388">
    <property type="component" value="Chromosome 9K"/>
</dbReference>
<accession>A0A8T0P1J4</accession>
<comment type="caution">
    <text evidence="2">The sequence shown here is derived from an EMBL/GenBank/DDBJ whole genome shotgun (WGS) entry which is preliminary data.</text>
</comment>
<feature type="chain" id="PRO_5035754960" description="Secreted protein" evidence="1">
    <location>
        <begin position="21"/>
        <end position="107"/>
    </location>
</feature>
<evidence type="ECO:0000256" key="1">
    <source>
        <dbReference type="SAM" id="SignalP"/>
    </source>
</evidence>
<proteinExistence type="predicted"/>
<evidence type="ECO:0000313" key="2">
    <source>
        <dbReference type="EMBL" id="KAG2554858.1"/>
    </source>
</evidence>
<keyword evidence="3" id="KW-1185">Reference proteome</keyword>
<evidence type="ECO:0008006" key="4">
    <source>
        <dbReference type="Google" id="ProtNLM"/>
    </source>
</evidence>
<name>A0A8T0P1J4_PANVG</name>
<protein>
    <recommendedName>
        <fullName evidence="4">Secreted protein</fullName>
    </recommendedName>
</protein>
<sequence>MCSPHLLLSLSLSFISIPLASEPMPSGCGRHFWHESTPRHLRKTRKRPPPCSLSRVLRRLPLCLFADPGQWHRRFQLGRRWVGAKIIAAAGNRLAWRPSLQNQKVVQ</sequence>
<dbReference type="AlphaFoldDB" id="A0A8T0P1J4"/>
<feature type="signal peptide" evidence="1">
    <location>
        <begin position="1"/>
        <end position="20"/>
    </location>
</feature>
<reference evidence="2" key="1">
    <citation type="submission" date="2020-05" db="EMBL/GenBank/DDBJ databases">
        <title>WGS assembly of Panicum virgatum.</title>
        <authorList>
            <person name="Lovell J.T."/>
            <person name="Jenkins J."/>
            <person name="Shu S."/>
            <person name="Juenger T.E."/>
            <person name="Schmutz J."/>
        </authorList>
    </citation>
    <scope>NUCLEOTIDE SEQUENCE</scope>
    <source>
        <strain evidence="2">AP13</strain>
    </source>
</reference>
<evidence type="ECO:0000313" key="3">
    <source>
        <dbReference type="Proteomes" id="UP000823388"/>
    </source>
</evidence>